<sequence length="69" mass="7797">MDECEIQAILKRIDDLEAQVEALSRKLAGVNPRENARKIRLLSRIIEGLAQTIRRITAQIDLLRGRSSA</sequence>
<accession>A0A023D833</accession>
<name>A0A023D833_ACIMT</name>
<dbReference type="AlphaFoldDB" id="A0A023D833"/>
<comment type="caution">
    <text evidence="1">The sequence shown here is derived from an EMBL/GenBank/DDBJ whole genome shotgun (WGS) entry which is preliminary data.</text>
</comment>
<dbReference type="EMBL" id="BAND01000113">
    <property type="protein sequence ID" value="GAJ30259.1"/>
    <property type="molecule type" value="Genomic_DNA"/>
</dbReference>
<evidence type="ECO:0000313" key="1">
    <source>
        <dbReference type="EMBL" id="GAJ30259.1"/>
    </source>
</evidence>
<evidence type="ECO:0000313" key="2">
    <source>
        <dbReference type="Proteomes" id="UP000019760"/>
    </source>
</evidence>
<reference evidence="1 2" key="2">
    <citation type="journal article" date="2014" name="FEMS Microbiol. Lett.">
        <title>Draft genomic DNA sequence of the facultatively methylotrophic bacterium Acidomonas methanolica type strain MB58.</title>
        <authorList>
            <person name="Higashiura N."/>
            <person name="Hadano H."/>
            <person name="Hirakawa H."/>
            <person name="Matsutani M."/>
            <person name="Takabe S."/>
            <person name="Matsushita K."/>
            <person name="Azuma Y."/>
        </authorList>
    </citation>
    <scope>NUCLEOTIDE SEQUENCE [LARGE SCALE GENOMIC DNA]</scope>
    <source>
        <strain evidence="1 2">MB58</strain>
    </source>
</reference>
<dbReference type="Proteomes" id="UP000019760">
    <property type="component" value="Unassembled WGS sequence"/>
</dbReference>
<organism evidence="1 2">
    <name type="scientific">Acidomonas methanolica NBRC 104435</name>
    <dbReference type="NCBI Taxonomy" id="1231351"/>
    <lineage>
        <taxon>Bacteria</taxon>
        <taxon>Pseudomonadati</taxon>
        <taxon>Pseudomonadota</taxon>
        <taxon>Alphaproteobacteria</taxon>
        <taxon>Acetobacterales</taxon>
        <taxon>Acetobacteraceae</taxon>
        <taxon>Acidomonas</taxon>
    </lineage>
</organism>
<reference evidence="2" key="1">
    <citation type="journal article" date="2014" name="FEMS Microbiol. Lett.">
        <title>Draft Genomic DNA Sequence of the Facultatively Methylotrophic Bacterium Acidomonas methanolica type strain MB58.</title>
        <authorList>
            <person name="Higashiura N."/>
            <person name="Hadano H."/>
            <person name="Hirakawa H."/>
            <person name="Matsutani M."/>
            <person name="Takabe S."/>
            <person name="Matsushita K."/>
            <person name="Azuma Y."/>
        </authorList>
    </citation>
    <scope>NUCLEOTIDE SEQUENCE [LARGE SCALE GENOMIC DNA]</scope>
    <source>
        <strain evidence="2">MB58</strain>
    </source>
</reference>
<dbReference type="RefSeq" id="WP_042061102.1">
    <property type="nucleotide sequence ID" value="NZ_BAND01000113.1"/>
</dbReference>
<proteinExistence type="predicted"/>
<keyword evidence="2" id="KW-1185">Reference proteome</keyword>
<protein>
    <submittedName>
        <fullName evidence="1">Uncharacterized protein</fullName>
    </submittedName>
</protein>
<gene>
    <name evidence="1" type="ORF">Amme_114_016</name>
</gene>